<evidence type="ECO:0000313" key="3">
    <source>
        <dbReference type="Proteomes" id="UP000321258"/>
    </source>
</evidence>
<keyword evidence="3" id="KW-1185">Reference proteome</keyword>
<sequence>MSNRFTTISASAALALAALTVSASADEAGTIHAAKTTGAMRIESGALATSYAGVQRQGGFVTPSAVHWTTTPVEVLTTGSIENAGSVGALSLETRGLATSFAEVRRQGGALTAGKVRWMSAPAR</sequence>
<protein>
    <submittedName>
        <fullName evidence="2">Uncharacterized protein</fullName>
    </submittedName>
</protein>
<feature type="signal peptide" evidence="1">
    <location>
        <begin position="1"/>
        <end position="25"/>
    </location>
</feature>
<dbReference type="AlphaFoldDB" id="A0A512IQ81"/>
<organism evidence="2 3">
    <name type="scientific">Methylobacterium haplocladii</name>
    <dbReference type="NCBI Taxonomy" id="1176176"/>
    <lineage>
        <taxon>Bacteria</taxon>
        <taxon>Pseudomonadati</taxon>
        <taxon>Pseudomonadota</taxon>
        <taxon>Alphaproteobacteria</taxon>
        <taxon>Hyphomicrobiales</taxon>
        <taxon>Methylobacteriaceae</taxon>
        <taxon>Methylobacterium</taxon>
    </lineage>
</organism>
<comment type="caution">
    <text evidence="2">The sequence shown here is derived from an EMBL/GenBank/DDBJ whole genome shotgun (WGS) entry which is preliminary data.</text>
</comment>
<feature type="chain" id="PRO_5022012695" evidence="1">
    <location>
        <begin position="26"/>
        <end position="124"/>
    </location>
</feature>
<evidence type="ECO:0000313" key="2">
    <source>
        <dbReference type="EMBL" id="GEO99847.1"/>
    </source>
</evidence>
<evidence type="ECO:0000256" key="1">
    <source>
        <dbReference type="SAM" id="SignalP"/>
    </source>
</evidence>
<dbReference type="RefSeq" id="WP_174804665.1">
    <property type="nucleotide sequence ID" value="NZ_BJZT01000024.1"/>
</dbReference>
<gene>
    <name evidence="2" type="ORF">MHA02_22350</name>
</gene>
<name>A0A512IQ81_9HYPH</name>
<dbReference type="EMBL" id="BJZT01000024">
    <property type="protein sequence ID" value="GEO99847.1"/>
    <property type="molecule type" value="Genomic_DNA"/>
</dbReference>
<keyword evidence="1" id="KW-0732">Signal</keyword>
<proteinExistence type="predicted"/>
<reference evidence="2 3" key="1">
    <citation type="submission" date="2019-07" db="EMBL/GenBank/DDBJ databases">
        <title>Whole genome shotgun sequence of Methylobacterium haplocladii NBRC 107714.</title>
        <authorList>
            <person name="Hosoyama A."/>
            <person name="Uohara A."/>
            <person name="Ohji S."/>
            <person name="Ichikawa N."/>
        </authorList>
    </citation>
    <scope>NUCLEOTIDE SEQUENCE [LARGE SCALE GENOMIC DNA]</scope>
    <source>
        <strain evidence="2 3">NBRC 107714</strain>
    </source>
</reference>
<dbReference type="Proteomes" id="UP000321258">
    <property type="component" value="Unassembled WGS sequence"/>
</dbReference>
<accession>A0A512IQ81</accession>